<evidence type="ECO:0000313" key="1">
    <source>
        <dbReference type="EMBL" id="ETW28899.1"/>
    </source>
</evidence>
<dbReference type="EMBL" id="KI928007">
    <property type="protein sequence ID" value="ETW28899.1"/>
    <property type="molecule type" value="Genomic_DNA"/>
</dbReference>
<protein>
    <submittedName>
        <fullName evidence="1">Uncharacterized protein</fullName>
    </submittedName>
</protein>
<sequence>MYKKLNNVRDY</sequence>
<evidence type="ECO:0000313" key="2">
    <source>
        <dbReference type="Proteomes" id="UP000030656"/>
    </source>
</evidence>
<reference evidence="1 2" key="1">
    <citation type="submission" date="2013-02" db="EMBL/GenBank/DDBJ databases">
        <title>The Genome Annotation of Plasmodium falciparum FCH/4.</title>
        <authorList>
            <consortium name="The Broad Institute Genome Sequencing Platform"/>
            <consortium name="The Broad Institute Genome Sequencing Center for Infectious Disease"/>
            <person name="Neafsey D."/>
            <person name="Hoffman S."/>
            <person name="Volkman S."/>
            <person name="Rosenthal P."/>
            <person name="Walker B."/>
            <person name="Young S.K."/>
            <person name="Zeng Q."/>
            <person name="Gargeya S."/>
            <person name="Fitzgerald M."/>
            <person name="Haas B."/>
            <person name="Abouelleil A."/>
            <person name="Allen A.W."/>
            <person name="Alvarado L."/>
            <person name="Arachchi H.M."/>
            <person name="Berlin A.M."/>
            <person name="Chapman S.B."/>
            <person name="Gainer-Dewar J."/>
            <person name="Goldberg J."/>
            <person name="Griggs A."/>
            <person name="Gujja S."/>
            <person name="Hansen M."/>
            <person name="Howarth C."/>
            <person name="Imamovic A."/>
            <person name="Ireland A."/>
            <person name="Larimer J."/>
            <person name="McCowan C."/>
            <person name="Murphy C."/>
            <person name="Pearson M."/>
            <person name="Poon T.W."/>
            <person name="Priest M."/>
            <person name="Roberts A."/>
            <person name="Saif S."/>
            <person name="Shea T."/>
            <person name="Sisk P."/>
            <person name="Sykes S."/>
            <person name="Wortman J."/>
            <person name="Nusbaum C."/>
            <person name="Birren B."/>
        </authorList>
    </citation>
    <scope>NUCLEOTIDE SEQUENCE [LARGE SCALE GENOMIC DNA]</scope>
    <source>
        <strain evidence="1 2">FCH/4</strain>
    </source>
</reference>
<organism evidence="1 2">
    <name type="scientific">Plasmodium falciparum FCH/4</name>
    <dbReference type="NCBI Taxonomy" id="1036724"/>
    <lineage>
        <taxon>Eukaryota</taxon>
        <taxon>Sar</taxon>
        <taxon>Alveolata</taxon>
        <taxon>Apicomplexa</taxon>
        <taxon>Aconoidasida</taxon>
        <taxon>Haemosporida</taxon>
        <taxon>Plasmodiidae</taxon>
        <taxon>Plasmodium</taxon>
        <taxon>Plasmodium (Laverania)</taxon>
    </lineage>
</organism>
<dbReference type="Proteomes" id="UP000030656">
    <property type="component" value="Unassembled WGS sequence"/>
</dbReference>
<proteinExistence type="predicted"/>
<accession>A0A024VJM5</accession>
<reference evidence="1 2" key="2">
    <citation type="submission" date="2013-02" db="EMBL/GenBank/DDBJ databases">
        <title>The Genome Sequence of Plasmodium falciparum FCH/4.</title>
        <authorList>
            <consortium name="The Broad Institute Genome Sequencing Platform"/>
            <consortium name="The Broad Institute Genome Sequencing Center for Infectious Disease"/>
            <person name="Neafsey D."/>
            <person name="Cheeseman I."/>
            <person name="Volkman S."/>
            <person name="Adams J."/>
            <person name="Walker B."/>
            <person name="Young S.K."/>
            <person name="Zeng Q."/>
            <person name="Gargeya S."/>
            <person name="Fitzgerald M."/>
            <person name="Haas B."/>
            <person name="Abouelleil A."/>
            <person name="Alvarado L."/>
            <person name="Arachchi H.M."/>
            <person name="Berlin A.M."/>
            <person name="Chapman S.B."/>
            <person name="Dewar J."/>
            <person name="Goldberg J."/>
            <person name="Griggs A."/>
            <person name="Gujja S."/>
            <person name="Hansen M."/>
            <person name="Howarth C."/>
            <person name="Imamovic A."/>
            <person name="Larimer J."/>
            <person name="McCowan C."/>
            <person name="Murphy C."/>
            <person name="Neiman D."/>
            <person name="Pearson M."/>
            <person name="Priest M."/>
            <person name="Roberts A."/>
            <person name="Saif S."/>
            <person name="Shea T."/>
            <person name="Sisk P."/>
            <person name="Sykes S."/>
            <person name="Wortman J."/>
            <person name="Nusbaum C."/>
            <person name="Birren B."/>
        </authorList>
    </citation>
    <scope>NUCLEOTIDE SEQUENCE [LARGE SCALE GENOMIC DNA]</scope>
    <source>
        <strain evidence="1 2">FCH/4</strain>
    </source>
</reference>
<gene>
    <name evidence="1" type="ORF">PFFCH_03625</name>
</gene>
<name>A0A024VJM5_PLAFA</name>